<dbReference type="GO" id="GO:0005524">
    <property type="term" value="F:ATP binding"/>
    <property type="evidence" value="ECO:0007669"/>
    <property type="project" value="InterPro"/>
</dbReference>
<dbReference type="SUPFAM" id="SSF52540">
    <property type="entry name" value="P-loop containing nucleoside triphosphate hydrolases"/>
    <property type="match status" value="1"/>
</dbReference>
<feature type="compositionally biased region" description="Polar residues" evidence="3">
    <location>
        <begin position="220"/>
        <end position="233"/>
    </location>
</feature>
<evidence type="ECO:0000313" key="6">
    <source>
        <dbReference type="Proteomes" id="UP000001646"/>
    </source>
</evidence>
<dbReference type="InParanoid" id="H9GUS6"/>
<dbReference type="AlphaFoldDB" id="H9GUS6"/>
<dbReference type="FunFam" id="3.40.50.300:FF:001028">
    <property type="entry name" value="Class II major histocompatibility complex transactivator"/>
    <property type="match status" value="1"/>
</dbReference>
<dbReference type="PRINTS" id="PR01719">
    <property type="entry name" value="MHCIIACTVATR"/>
</dbReference>
<evidence type="ECO:0000256" key="1">
    <source>
        <dbReference type="ARBA" id="ARBA00022614"/>
    </source>
</evidence>
<reference evidence="5" key="2">
    <citation type="submission" date="2025-08" db="UniProtKB">
        <authorList>
            <consortium name="Ensembl"/>
        </authorList>
    </citation>
    <scope>IDENTIFICATION</scope>
</reference>
<keyword evidence="6" id="KW-1185">Reference proteome</keyword>
<dbReference type="PANTHER" id="PTHR47189:SF1">
    <property type="entry name" value="MHC CLASS II TRANSACTIVATOR"/>
    <property type="match status" value="1"/>
</dbReference>
<evidence type="ECO:0000313" key="5">
    <source>
        <dbReference type="Ensembl" id="ENSACAP00000020896.3"/>
    </source>
</evidence>
<evidence type="ECO:0000259" key="4">
    <source>
        <dbReference type="PROSITE" id="PS50837"/>
    </source>
</evidence>
<dbReference type="InterPro" id="IPR027417">
    <property type="entry name" value="P-loop_NTPase"/>
</dbReference>
<dbReference type="Proteomes" id="UP000001646">
    <property type="component" value="Unplaced"/>
</dbReference>
<accession>H9GUS6</accession>
<dbReference type="STRING" id="28377.ENSACAP00000020896"/>
<reference evidence="5" key="1">
    <citation type="submission" date="2009-12" db="EMBL/GenBank/DDBJ databases">
        <title>The Genome Sequence of Anolis carolinensis (Green Anole Lizard).</title>
        <authorList>
            <consortium name="The Genome Sequencing Platform"/>
            <person name="Di Palma F."/>
            <person name="Alfoldi J."/>
            <person name="Heiman D."/>
            <person name="Young S."/>
            <person name="Grabherr M."/>
            <person name="Johnson J."/>
            <person name="Lander E.S."/>
            <person name="Lindblad-Toh K."/>
        </authorList>
    </citation>
    <scope>NUCLEOTIDE SEQUENCE [LARGE SCALE GENOMIC DNA]</scope>
    <source>
        <strain evidence="5">JBL SC #1</strain>
    </source>
</reference>
<dbReference type="GO" id="GO:0045944">
    <property type="term" value="P:positive regulation of transcription by RNA polymerase II"/>
    <property type="evidence" value="ECO:0000318"/>
    <property type="project" value="GO_Central"/>
</dbReference>
<dbReference type="GO" id="GO:0045345">
    <property type="term" value="P:positive regulation of MHC class I biosynthetic process"/>
    <property type="evidence" value="ECO:0000318"/>
    <property type="project" value="GO_Central"/>
</dbReference>
<proteinExistence type="predicted"/>
<dbReference type="PANTHER" id="PTHR47189">
    <property type="entry name" value="MHC CLASS II TRANSACTIVATOR"/>
    <property type="match status" value="1"/>
</dbReference>
<dbReference type="eggNOG" id="KOG4308">
    <property type="taxonomic scope" value="Eukaryota"/>
</dbReference>
<dbReference type="GO" id="GO:0045348">
    <property type="term" value="P:positive regulation of MHC class II biosynthetic process"/>
    <property type="evidence" value="ECO:0000318"/>
    <property type="project" value="GO_Central"/>
</dbReference>
<dbReference type="InterPro" id="IPR041267">
    <property type="entry name" value="NLRP_HD2"/>
</dbReference>
<dbReference type="PROSITE" id="PS50837">
    <property type="entry name" value="NACHT"/>
    <property type="match status" value="1"/>
</dbReference>
<dbReference type="Gene3D" id="3.40.50.300">
    <property type="entry name" value="P-loop containing nucleotide triphosphate hydrolases"/>
    <property type="match status" value="1"/>
</dbReference>
<protein>
    <recommendedName>
        <fullName evidence="4">NACHT domain-containing protein</fullName>
    </recommendedName>
</protein>
<dbReference type="GeneTree" id="ENSGT00940000166211"/>
<dbReference type="HOGENOM" id="CLU_010691_1_0_1"/>
<dbReference type="Pfam" id="PF17776">
    <property type="entry name" value="NLRC4_HD2"/>
    <property type="match status" value="1"/>
</dbReference>
<dbReference type="Pfam" id="PF05729">
    <property type="entry name" value="NACHT"/>
    <property type="match status" value="1"/>
</dbReference>
<dbReference type="InterPro" id="IPR007111">
    <property type="entry name" value="NACHT_NTPase"/>
</dbReference>
<evidence type="ECO:0000256" key="2">
    <source>
        <dbReference type="ARBA" id="ARBA00022737"/>
    </source>
</evidence>
<dbReference type="Bgee" id="ENSACAG00000021980">
    <property type="expression patterns" value="Expressed in adrenal gland and 5 other cell types or tissues"/>
</dbReference>
<keyword evidence="1" id="KW-0433">Leucine-rich repeat</keyword>
<feature type="domain" description="NACHT" evidence="4">
    <location>
        <begin position="315"/>
        <end position="433"/>
    </location>
</feature>
<reference evidence="5" key="3">
    <citation type="submission" date="2025-09" db="UniProtKB">
        <authorList>
            <consortium name="Ensembl"/>
        </authorList>
    </citation>
    <scope>IDENTIFICATION</scope>
</reference>
<dbReference type="Ensembl" id="ENSACAT00000027405.3">
    <property type="protein sequence ID" value="ENSACAP00000020896.3"/>
    <property type="gene ID" value="ENSACAG00000021980.3"/>
</dbReference>
<keyword evidence="2" id="KW-0677">Repeat</keyword>
<feature type="region of interest" description="Disordered" evidence="3">
    <location>
        <begin position="103"/>
        <end position="137"/>
    </location>
</feature>
<feature type="region of interest" description="Disordered" evidence="3">
    <location>
        <begin position="207"/>
        <end position="239"/>
    </location>
</feature>
<dbReference type="InterPro" id="IPR008095">
    <property type="entry name" value="MHC_II_transact"/>
</dbReference>
<evidence type="ECO:0000256" key="3">
    <source>
        <dbReference type="SAM" id="MobiDB-lite"/>
    </source>
</evidence>
<sequence>MEAGGPWLGKKSYLELLQSELDDWVLSQEVEAAEEIPAGPSADTLNDADVFYTVEGEEVCQCSDTGEAYDKIAALAEYLLKDQQEKPVEELFGSLAVEEAFAEGPKGQAEGKKRRNRSEAPKAKRRKAGPDACLSKDPVSNLLQPDFHVQFLVTTIGPDREPAKAPGPSGNPHLEYCLLSPKDIQVILTFEPIVQQVAWPSKLGVTDSNSCPGEGVPSEADNQNSCPDPSLEQTPKRPDPVETFCAELRHLYAQGDPSLDPFYTETIFSELPLETKWGGSCDPGNLEQKPKKTLFPWKEIFQIPVLTVGKEPNTRVIVVLGKSGAGKTSLSRKLASEWSFGEWPEFEFLFRFDCRKLKFHSARNLQELLLGHSALAPEQLREVYNYILQNPKKLLFIFDGFEKEQEGPVGAALAPLFQKKTLNGCTLLLLSRPKDKPQQHVPKPDKILEITGFSSQQIETYLGRYFESFPSGGGGQDFIRRSPYLFSHCSHPEMCHLICDSVSRTFDKEPPSTKSITKLIAKSLLKKTNLKHQSLTNLAQTAWDLAQSGQSTFSSICFESKDVQEFALDRRIVVPLPEDPVSKMEGCETFAFFSFAVQNFFLALHLVLAKEIKDKKLTKYLNLFPKAKKSLRSSWDFVPCFLSGLLFSDETFGEDSEKLVSKKRKNFSKYIRKLPIQCFTPEQLLKLFHCVRETEDEYLLRHLALQLRPEISFSGLSLAPSDVCVLGSVLKSAAKGITLDFRGSSIHLEGLVELFGTENVSGVRASLGQTVPLWRHLWESGEEGRLRSAMKKASTLPFKAQTMKDLQDLSALVQLQQEMSAGYVRVALSELGLGPFPSLYFLPYL</sequence>
<name>H9GUS6_ANOCA</name>
<organism evidence="5 6">
    <name type="scientific">Anolis carolinensis</name>
    <name type="common">Green anole</name>
    <name type="synonym">American chameleon</name>
    <dbReference type="NCBI Taxonomy" id="28377"/>
    <lineage>
        <taxon>Eukaryota</taxon>
        <taxon>Metazoa</taxon>
        <taxon>Chordata</taxon>
        <taxon>Craniata</taxon>
        <taxon>Vertebrata</taxon>
        <taxon>Euteleostomi</taxon>
        <taxon>Lepidosauria</taxon>
        <taxon>Squamata</taxon>
        <taxon>Bifurcata</taxon>
        <taxon>Unidentata</taxon>
        <taxon>Episquamata</taxon>
        <taxon>Toxicofera</taxon>
        <taxon>Iguania</taxon>
        <taxon>Dactyloidae</taxon>
        <taxon>Anolis</taxon>
    </lineage>
</organism>